<organism evidence="2 3">
    <name type="scientific">Solea senegalensis</name>
    <name type="common">Senegalese sole</name>
    <dbReference type="NCBI Taxonomy" id="28829"/>
    <lineage>
        <taxon>Eukaryota</taxon>
        <taxon>Metazoa</taxon>
        <taxon>Chordata</taxon>
        <taxon>Craniata</taxon>
        <taxon>Vertebrata</taxon>
        <taxon>Euteleostomi</taxon>
        <taxon>Actinopterygii</taxon>
        <taxon>Neopterygii</taxon>
        <taxon>Teleostei</taxon>
        <taxon>Neoteleostei</taxon>
        <taxon>Acanthomorphata</taxon>
        <taxon>Carangaria</taxon>
        <taxon>Pleuronectiformes</taxon>
        <taxon>Pleuronectoidei</taxon>
        <taxon>Soleidae</taxon>
        <taxon>Solea</taxon>
    </lineage>
</organism>
<evidence type="ECO:0000256" key="1">
    <source>
        <dbReference type="SAM" id="MobiDB-lite"/>
    </source>
</evidence>
<gene>
    <name evidence="2" type="ORF">JOB18_038642</name>
</gene>
<accession>A0AAV6S4S2</accession>
<name>A0AAV6S4S2_SOLSE</name>
<dbReference type="EMBL" id="JAGKHQ010000007">
    <property type="protein sequence ID" value="KAG7512725.1"/>
    <property type="molecule type" value="Genomic_DNA"/>
</dbReference>
<dbReference type="PANTHER" id="PTHR47331:SF4">
    <property type="entry name" value="PEPTIDASE S1 DOMAIN-CONTAINING PROTEIN"/>
    <property type="match status" value="1"/>
</dbReference>
<protein>
    <submittedName>
        <fullName evidence="2">Uncharacterized protein</fullName>
    </submittedName>
</protein>
<dbReference type="Proteomes" id="UP000693946">
    <property type="component" value="Linkage Group LG15"/>
</dbReference>
<proteinExistence type="predicted"/>
<feature type="compositionally biased region" description="Low complexity" evidence="1">
    <location>
        <begin position="88"/>
        <end position="98"/>
    </location>
</feature>
<feature type="region of interest" description="Disordered" evidence="1">
    <location>
        <begin position="32"/>
        <end position="134"/>
    </location>
</feature>
<comment type="caution">
    <text evidence="2">The sequence shown here is derived from an EMBL/GenBank/DDBJ whole genome shotgun (WGS) entry which is preliminary data.</text>
</comment>
<reference evidence="2 3" key="1">
    <citation type="journal article" date="2021" name="Sci. Rep.">
        <title>Chromosome anchoring in Senegalese sole (Solea senegalensis) reveals sex-associated markers and genome rearrangements in flatfish.</title>
        <authorList>
            <person name="Guerrero-Cozar I."/>
            <person name="Gomez-Garrido J."/>
            <person name="Berbel C."/>
            <person name="Martinez-Blanch J.F."/>
            <person name="Alioto T."/>
            <person name="Claros M.G."/>
            <person name="Gagnaire P.A."/>
            <person name="Manchado M."/>
        </authorList>
    </citation>
    <scope>NUCLEOTIDE SEQUENCE [LARGE SCALE GENOMIC DNA]</scope>
    <source>
        <strain evidence="2">Sse05_10M</strain>
    </source>
</reference>
<sequence>MMMRMMCRVKLKLKLSKLKLSKVKMDQQKLQKLQEHERDQTVDISAGNGKEVDANNGNVAAVGKDEEEEDQIRPQDSISNVQSRHHGSSSTPSTSSASRKAEAEQAVFLARAADLSSRSQQHASLPPQSNASPLVTPTIMPKLVKKQVAVSMSLSTNFASQSKPTISQGSQPPQLQSKTTFSQSFQPFQPTLGQEVFQPLQGQNQTAGLYNLLQQQNDIMALLVQMQTSQLLPHREIPTYDGDPLQFNTFMKASEHCLEAKTSCKGDCCTILNNSLGGNQGILYLHMTADKGCAVAKKLLKEHFGNEFKITAA</sequence>
<dbReference type="AlphaFoldDB" id="A0AAV6S4S2"/>
<feature type="compositionally biased region" description="Basic and acidic residues" evidence="1">
    <location>
        <begin position="32"/>
        <end position="41"/>
    </location>
</feature>
<dbReference type="PANTHER" id="PTHR47331">
    <property type="entry name" value="PHD-TYPE DOMAIN-CONTAINING PROTEIN"/>
    <property type="match status" value="1"/>
</dbReference>
<evidence type="ECO:0000313" key="3">
    <source>
        <dbReference type="Proteomes" id="UP000693946"/>
    </source>
</evidence>
<keyword evidence="3" id="KW-1185">Reference proteome</keyword>
<feature type="compositionally biased region" description="Polar residues" evidence="1">
    <location>
        <begin position="116"/>
        <end position="134"/>
    </location>
</feature>
<evidence type="ECO:0000313" key="2">
    <source>
        <dbReference type="EMBL" id="KAG7512725.1"/>
    </source>
</evidence>